<reference evidence="2" key="1">
    <citation type="submission" date="2017-07" db="EMBL/GenBank/DDBJ databases">
        <title>Novel pathways for hydrocarbon cycling and metabolic interdependencies in hydrothermal sediment communities.</title>
        <authorList>
            <person name="Dombrowski N."/>
            <person name="Seitz K."/>
            <person name="Teske A."/>
            <person name="Baker B."/>
        </authorList>
    </citation>
    <scope>NUCLEOTIDE SEQUENCE [LARGE SCALE GENOMIC DNA]</scope>
</reference>
<accession>A0A257LV49</accession>
<protein>
    <submittedName>
        <fullName evidence="1">Uncharacterized protein</fullName>
    </submittedName>
</protein>
<evidence type="ECO:0000313" key="2">
    <source>
        <dbReference type="Proteomes" id="UP000216312"/>
    </source>
</evidence>
<gene>
    <name evidence="1" type="ORF">CGW93_04560</name>
</gene>
<dbReference type="Gene3D" id="3.60.21.10">
    <property type="match status" value="1"/>
</dbReference>
<evidence type="ECO:0000313" key="1">
    <source>
        <dbReference type="EMBL" id="OYV02631.1"/>
    </source>
</evidence>
<name>A0A257LV49_UNCW3</name>
<sequence length="113" mass="12946">MLDVWDADWEFRTFSEQICFFGHTHQAIAYRESDNRVGVIESYTFEIVPGARYMINPGSVGQPRDYDPRAAFVLMEDGMVRILRVMYDVKKAAAKILEAGLPPILAERLYQGL</sequence>
<dbReference type="EMBL" id="NMUJ01000067">
    <property type="protein sequence ID" value="OYV02631.1"/>
    <property type="molecule type" value="Genomic_DNA"/>
</dbReference>
<dbReference type="Proteomes" id="UP000216312">
    <property type="component" value="Unassembled WGS sequence"/>
</dbReference>
<comment type="caution">
    <text evidence="1">The sequence shown here is derived from an EMBL/GenBank/DDBJ whole genome shotgun (WGS) entry which is preliminary data.</text>
</comment>
<dbReference type="SUPFAM" id="SSF56300">
    <property type="entry name" value="Metallo-dependent phosphatases"/>
    <property type="match status" value="1"/>
</dbReference>
<proteinExistence type="predicted"/>
<dbReference type="AlphaFoldDB" id="A0A257LV49"/>
<organism evidence="1 2">
    <name type="scientific">candidate division WOR-3 bacterium 4484_18</name>
    <dbReference type="NCBI Taxonomy" id="2020626"/>
    <lineage>
        <taxon>Bacteria</taxon>
        <taxon>Bacteria division WOR-3</taxon>
    </lineage>
</organism>
<dbReference type="InterPro" id="IPR029052">
    <property type="entry name" value="Metallo-depent_PP-like"/>
</dbReference>